<feature type="region of interest" description="Disordered" evidence="1">
    <location>
        <begin position="117"/>
        <end position="276"/>
    </location>
</feature>
<organism evidence="2 3">
    <name type="scientific">Aureobasidium melanogenum</name>
    <name type="common">Aureobasidium pullulans var. melanogenum</name>
    <dbReference type="NCBI Taxonomy" id="46634"/>
    <lineage>
        <taxon>Eukaryota</taxon>
        <taxon>Fungi</taxon>
        <taxon>Dikarya</taxon>
        <taxon>Ascomycota</taxon>
        <taxon>Pezizomycotina</taxon>
        <taxon>Dothideomycetes</taxon>
        <taxon>Dothideomycetidae</taxon>
        <taxon>Dothideales</taxon>
        <taxon>Saccotheciaceae</taxon>
        <taxon>Aureobasidium</taxon>
    </lineage>
</organism>
<evidence type="ECO:0000256" key="1">
    <source>
        <dbReference type="SAM" id="MobiDB-lite"/>
    </source>
</evidence>
<dbReference type="Proteomes" id="UP000767238">
    <property type="component" value="Unassembled WGS sequence"/>
</dbReference>
<dbReference type="EMBL" id="JAHFYH010000026">
    <property type="protein sequence ID" value="KAH0223116.1"/>
    <property type="molecule type" value="Genomic_DNA"/>
</dbReference>
<feature type="compositionally biased region" description="Basic residues" evidence="1">
    <location>
        <begin position="162"/>
        <end position="171"/>
    </location>
</feature>
<feature type="compositionally biased region" description="Basic and acidic residues" evidence="1">
    <location>
        <begin position="195"/>
        <end position="214"/>
    </location>
</feature>
<reference evidence="2" key="2">
    <citation type="submission" date="2021-08" db="EMBL/GenBank/DDBJ databases">
        <authorList>
            <person name="Gostincar C."/>
            <person name="Sun X."/>
            <person name="Song Z."/>
            <person name="Gunde-Cimerman N."/>
        </authorList>
    </citation>
    <scope>NUCLEOTIDE SEQUENCE</scope>
    <source>
        <strain evidence="2">EXF-8016</strain>
    </source>
</reference>
<comment type="caution">
    <text evidence="2">The sequence shown here is derived from an EMBL/GenBank/DDBJ whole genome shotgun (WGS) entry which is preliminary data.</text>
</comment>
<evidence type="ECO:0000313" key="3">
    <source>
        <dbReference type="Proteomes" id="UP000767238"/>
    </source>
</evidence>
<evidence type="ECO:0000313" key="2">
    <source>
        <dbReference type="EMBL" id="KAH0223116.1"/>
    </source>
</evidence>
<protein>
    <submittedName>
        <fullName evidence="2">Uncharacterized protein</fullName>
    </submittedName>
</protein>
<reference evidence="2" key="1">
    <citation type="journal article" date="2021" name="J Fungi (Basel)">
        <title>Virulence traits and population genomics of the black yeast Aureobasidium melanogenum.</title>
        <authorList>
            <person name="Cernosa A."/>
            <person name="Sun X."/>
            <person name="Gostincar C."/>
            <person name="Fang C."/>
            <person name="Gunde-Cimerman N."/>
            <person name="Song Z."/>
        </authorList>
    </citation>
    <scope>NUCLEOTIDE SEQUENCE</scope>
    <source>
        <strain evidence="2">EXF-8016</strain>
    </source>
</reference>
<proteinExistence type="predicted"/>
<dbReference type="AlphaFoldDB" id="A0A9P8GJQ4"/>
<gene>
    <name evidence="2" type="ORF">KCV03_g4471</name>
</gene>
<name>A0A9P8GJQ4_AURME</name>
<feature type="compositionally biased region" description="Basic residues" evidence="1">
    <location>
        <begin position="135"/>
        <end position="149"/>
    </location>
</feature>
<dbReference type="OrthoDB" id="3366546at2759"/>
<feature type="non-terminal residue" evidence="2">
    <location>
        <position position="276"/>
    </location>
</feature>
<feature type="compositionally biased region" description="Basic and acidic residues" evidence="1">
    <location>
        <begin position="230"/>
        <end position="239"/>
    </location>
</feature>
<feature type="compositionally biased region" description="Basic residues" evidence="1">
    <location>
        <begin position="262"/>
        <end position="276"/>
    </location>
</feature>
<sequence>MDAAGLLKKQGWRGLGHSLDNDNKGLRKPLLVSKKVDVLGIGINKADVIQGQWWLKAFDSSLKDFGTGKKSILANVKDHGIKRGGLYGRFVQGEGVPGTIGVVDPKVAALASAIGPATGVKRKAEDDEDEDKTEKKKAKKDKKEKKRSKSTSESSSDDEKKARRAAKKAKKSATTDEDTSDAATTKKSKSKSKKDKSLDGLPEDKRKQYEERAAAKGVTLEQYFTQRLAKNLEAKDARRSGTTTPATEPASEDSAKDDKKEKKSKKSKKDKKSSKK</sequence>
<accession>A0A9P8GJQ4</accession>